<reference evidence="1 2" key="1">
    <citation type="journal article" date="2017" name="Front. Microbiol.">
        <title>Phaeobacter piscinae sp. nov., a species of the Roseobacter group and potential aquaculture probiont.</title>
        <authorList>
            <person name="Sonnenschein E.C."/>
            <person name="Phippen C.B.W."/>
            <person name="Nielsen K.F."/>
            <person name="Mateiu R.V."/>
            <person name="Melchiorsen J."/>
            <person name="Gram L."/>
            <person name="Overmann J."/>
            <person name="Freese H.M."/>
        </authorList>
    </citation>
    <scope>NUCLEOTIDE SEQUENCE [LARGE SCALE GENOMIC DNA]</scope>
    <source>
        <strain evidence="1 2">P88</strain>
        <plasmid evidence="2">pp88_e</plasmid>
    </source>
</reference>
<keyword evidence="1" id="KW-0614">Plasmid</keyword>
<gene>
    <name evidence="1" type="ORF">PhaeoP88_04507</name>
</gene>
<accession>A0A2I7KGU9</accession>
<name>A0A2I7KGU9_9RHOB</name>
<organism evidence="1 2">
    <name type="scientific">Phaeobacter inhibens</name>
    <dbReference type="NCBI Taxonomy" id="221822"/>
    <lineage>
        <taxon>Bacteria</taxon>
        <taxon>Pseudomonadati</taxon>
        <taxon>Pseudomonadota</taxon>
        <taxon>Alphaproteobacteria</taxon>
        <taxon>Rhodobacterales</taxon>
        <taxon>Roseobacteraceae</taxon>
        <taxon>Phaeobacter</taxon>
    </lineage>
</organism>
<reference evidence="1 2" key="2">
    <citation type="journal article" date="2017" name="Genome Biol. Evol.">
        <title>Trajectories and Drivers of Genome Evolution in Surface-Associated Marine Phaeobacter.</title>
        <authorList>
            <person name="Freese H.M."/>
            <person name="Sikorski J."/>
            <person name="Bunk B."/>
            <person name="Scheuner C."/>
            <person name="Meier-Kolthoff J.P."/>
            <person name="Sproer C."/>
            <person name="Gram L."/>
            <person name="Overmann J."/>
        </authorList>
    </citation>
    <scope>NUCLEOTIDE SEQUENCE [LARGE SCALE GENOMIC DNA]</scope>
    <source>
        <strain evidence="1 2">P88</strain>
        <plasmid evidence="2">pp88_e</plasmid>
    </source>
</reference>
<dbReference type="RefSeq" id="WP_024099616.1">
    <property type="nucleotide sequence ID" value="NZ_CP010730.1"/>
</dbReference>
<sequence length="109" mass="12226">MPLTKDFKETIKARAERDPEFRVGLFREAIEAMLSDDLETGKVLLRDYVNATVGFETLAEDMDKDPKSLMRMLSAKGNPRADNLLAMVARLKQREGVSFSLTPNNGLHA</sequence>
<dbReference type="AlphaFoldDB" id="A0A2I7KGU9"/>
<proteinExistence type="predicted"/>
<dbReference type="EMBL" id="CP010730">
    <property type="protein sequence ID" value="AUR01819.1"/>
    <property type="molecule type" value="Genomic_DNA"/>
</dbReference>
<dbReference type="Proteomes" id="UP000236447">
    <property type="component" value="Plasmid pP88_e"/>
</dbReference>
<protein>
    <submittedName>
        <fullName evidence="1">Putative transcriptional regulator</fullName>
    </submittedName>
</protein>
<dbReference type="GeneID" id="31848614"/>
<evidence type="ECO:0000313" key="1">
    <source>
        <dbReference type="EMBL" id="AUR01819.1"/>
    </source>
</evidence>
<geneLocation type="plasmid" evidence="2">
    <name>pp88_e</name>
</geneLocation>
<evidence type="ECO:0000313" key="2">
    <source>
        <dbReference type="Proteomes" id="UP000236447"/>
    </source>
</evidence>